<dbReference type="RefSeq" id="WP_136078449.1">
    <property type="nucleotide sequence ID" value="NZ_CAAHFG010000001.1"/>
</dbReference>
<organism evidence="1 2">
    <name type="scientific">Pontiella desulfatans</name>
    <dbReference type="NCBI Taxonomy" id="2750659"/>
    <lineage>
        <taxon>Bacteria</taxon>
        <taxon>Pseudomonadati</taxon>
        <taxon>Kiritimatiellota</taxon>
        <taxon>Kiritimatiellia</taxon>
        <taxon>Kiritimatiellales</taxon>
        <taxon>Pontiellaceae</taxon>
        <taxon>Pontiella</taxon>
    </lineage>
</organism>
<dbReference type="Proteomes" id="UP000366872">
    <property type="component" value="Unassembled WGS sequence"/>
</dbReference>
<dbReference type="EMBL" id="CAAHFG010000001">
    <property type="protein sequence ID" value="VGO12819.1"/>
    <property type="molecule type" value="Genomic_DNA"/>
</dbReference>
<evidence type="ECO:0000313" key="2">
    <source>
        <dbReference type="Proteomes" id="UP000366872"/>
    </source>
</evidence>
<dbReference type="CDD" id="cd11576">
    <property type="entry name" value="GH99_GH71_like_2"/>
    <property type="match status" value="1"/>
</dbReference>
<protein>
    <recommendedName>
        <fullName evidence="3">Xylosidase/arabinosidase</fullName>
    </recommendedName>
</protein>
<accession>A0A6C2TZ08</accession>
<name>A0A6C2TZ08_PONDE</name>
<proteinExistence type="predicted"/>
<dbReference type="Gene3D" id="3.20.20.80">
    <property type="entry name" value="Glycosidases"/>
    <property type="match status" value="1"/>
</dbReference>
<sequence length="431" mass="48665">MKYRLIVVAAGMALAVSAVEREVVLKPYDGPSKDGIDSSTLTGKVITGYQGWFNCPGDGSGLGWVHWAADKFEPGGHITVDGWPDVSEYDDDELYDTGFKYEDGTVAKVFSSHNRKTVMRHVQWMADYGIDGTFLQRFSCELPDKKLFYHRNKVLSSVREGANRYGVTYAVMYDLSGTPDDQLVSRVFGDWRMLREKMKITKDPAYQHHNGKPLVAVWGIGFNGQIKKRPDFDECKKLIKKLKDDGCSIMIGTATGWRAQDRDASQREDLHELLLMADVISPWSVGRFGTMDGAREHADTYWSKDIAWSREHDIDYMPVAFPGFSWYNLRQGKAPLAHIPRQQGQFFWKQIVENKKAGADMIYLAMFDEVDESTSIFKQSDNPPMGNGGTFLTMEGVPSDFYLRIAGKAGELFRDEIPVTDEVPVKLDQGN</sequence>
<evidence type="ECO:0000313" key="1">
    <source>
        <dbReference type="EMBL" id="VGO12819.1"/>
    </source>
</evidence>
<dbReference type="AlphaFoldDB" id="A0A6C2TZ08"/>
<gene>
    <name evidence="1" type="ORF">PDESU_01373</name>
</gene>
<keyword evidence="2" id="KW-1185">Reference proteome</keyword>
<reference evidence="1 2" key="1">
    <citation type="submission" date="2019-04" db="EMBL/GenBank/DDBJ databases">
        <authorList>
            <person name="Van Vliet M D."/>
        </authorList>
    </citation>
    <scope>NUCLEOTIDE SEQUENCE [LARGE SCALE GENOMIC DNA]</scope>
    <source>
        <strain evidence="1 2">F1</strain>
    </source>
</reference>
<evidence type="ECO:0008006" key="3">
    <source>
        <dbReference type="Google" id="ProtNLM"/>
    </source>
</evidence>